<dbReference type="AlphaFoldDB" id="A0A7Y7Y3K7"/>
<accession>A0A7Y7Y3K7</accession>
<gene>
    <name evidence="14" type="ORF">HX845_25400</name>
</gene>
<dbReference type="GO" id="GO:0005886">
    <property type="term" value="C:plasma membrane"/>
    <property type="evidence" value="ECO:0007669"/>
    <property type="project" value="UniProtKB-SubCell"/>
</dbReference>
<dbReference type="SMART" id="SM00283">
    <property type="entry name" value="MA"/>
    <property type="match status" value="1"/>
</dbReference>
<feature type="transmembrane region" description="Helical" evidence="11">
    <location>
        <begin position="20"/>
        <end position="40"/>
    </location>
</feature>
<evidence type="ECO:0000256" key="6">
    <source>
        <dbReference type="ARBA" id="ARBA00023136"/>
    </source>
</evidence>
<name>A0A7Y7Y3K7_9PSED</name>
<evidence type="ECO:0000256" key="7">
    <source>
        <dbReference type="ARBA" id="ARBA00023224"/>
    </source>
</evidence>
<dbReference type="InterPro" id="IPR003660">
    <property type="entry name" value="HAMP_dom"/>
</dbReference>
<dbReference type="FunFam" id="1.10.287.950:FF:000001">
    <property type="entry name" value="Methyl-accepting chemotaxis sensory transducer"/>
    <property type="match status" value="1"/>
</dbReference>
<feature type="domain" description="HAMP" evidence="13">
    <location>
        <begin position="347"/>
        <end position="399"/>
    </location>
</feature>
<proteinExistence type="inferred from homology"/>
<organism evidence="14 15">
    <name type="scientific">Pseudomonas gingeri</name>
    <dbReference type="NCBI Taxonomy" id="117681"/>
    <lineage>
        <taxon>Bacteria</taxon>
        <taxon>Pseudomonadati</taxon>
        <taxon>Pseudomonadota</taxon>
        <taxon>Gammaproteobacteria</taxon>
        <taxon>Pseudomonadales</taxon>
        <taxon>Pseudomonadaceae</taxon>
        <taxon>Pseudomonas</taxon>
    </lineage>
</organism>
<feature type="transmembrane region" description="Helical" evidence="11">
    <location>
        <begin position="324"/>
        <end position="345"/>
    </location>
</feature>
<feature type="coiled-coil region" evidence="10">
    <location>
        <begin position="213"/>
        <end position="240"/>
    </location>
</feature>
<keyword evidence="2" id="KW-1003">Cell membrane</keyword>
<comment type="caution">
    <text evidence="14">The sequence shown here is derived from an EMBL/GenBank/DDBJ whole genome shotgun (WGS) entry which is preliminary data.</text>
</comment>
<evidence type="ECO:0000313" key="14">
    <source>
        <dbReference type="EMBL" id="NWC17016.1"/>
    </source>
</evidence>
<evidence type="ECO:0000256" key="8">
    <source>
        <dbReference type="ARBA" id="ARBA00029447"/>
    </source>
</evidence>
<evidence type="ECO:0000256" key="1">
    <source>
        <dbReference type="ARBA" id="ARBA00004651"/>
    </source>
</evidence>
<keyword evidence="6 11" id="KW-0472">Membrane</keyword>
<dbReference type="GO" id="GO:0007165">
    <property type="term" value="P:signal transduction"/>
    <property type="evidence" value="ECO:0007669"/>
    <property type="project" value="UniProtKB-KW"/>
</dbReference>
<evidence type="ECO:0000256" key="2">
    <source>
        <dbReference type="ARBA" id="ARBA00022475"/>
    </source>
</evidence>
<evidence type="ECO:0000256" key="5">
    <source>
        <dbReference type="ARBA" id="ARBA00022989"/>
    </source>
</evidence>
<dbReference type="CDD" id="cd11386">
    <property type="entry name" value="MCP_signal"/>
    <property type="match status" value="1"/>
</dbReference>
<evidence type="ECO:0000256" key="9">
    <source>
        <dbReference type="PROSITE-ProRule" id="PRU00284"/>
    </source>
</evidence>
<dbReference type="PANTHER" id="PTHR32089">
    <property type="entry name" value="METHYL-ACCEPTING CHEMOTAXIS PROTEIN MCPB"/>
    <property type="match status" value="1"/>
</dbReference>
<dbReference type="Gene3D" id="1.10.287.950">
    <property type="entry name" value="Methyl-accepting chemotaxis protein"/>
    <property type="match status" value="1"/>
</dbReference>
<keyword evidence="4 11" id="KW-0812">Transmembrane</keyword>
<dbReference type="EMBL" id="JACAQE010000009">
    <property type="protein sequence ID" value="NWC17016.1"/>
    <property type="molecule type" value="Genomic_DNA"/>
</dbReference>
<protein>
    <submittedName>
        <fullName evidence="14">Methyl-accepting chemotaxis protein</fullName>
    </submittedName>
</protein>
<evidence type="ECO:0000256" key="4">
    <source>
        <dbReference type="ARBA" id="ARBA00022692"/>
    </source>
</evidence>
<keyword evidence="10" id="KW-0175">Coiled coil</keyword>
<dbReference type="CDD" id="cd06225">
    <property type="entry name" value="HAMP"/>
    <property type="match status" value="1"/>
</dbReference>
<comment type="subcellular location">
    <subcellularLocation>
        <location evidence="1">Cell membrane</location>
        <topology evidence="1">Multi-pass membrane protein</topology>
    </subcellularLocation>
</comment>
<dbReference type="Proteomes" id="UP000517547">
    <property type="component" value="Unassembled WGS sequence"/>
</dbReference>
<evidence type="ECO:0000256" key="11">
    <source>
        <dbReference type="SAM" id="Phobius"/>
    </source>
</evidence>
<evidence type="ECO:0000256" key="3">
    <source>
        <dbReference type="ARBA" id="ARBA00022481"/>
    </source>
</evidence>
<dbReference type="Pfam" id="PF00015">
    <property type="entry name" value="MCPsignal"/>
    <property type="match status" value="1"/>
</dbReference>
<keyword evidence="7 9" id="KW-0807">Transducer</keyword>
<dbReference type="Pfam" id="PF00672">
    <property type="entry name" value="HAMP"/>
    <property type="match status" value="1"/>
</dbReference>
<comment type="similarity">
    <text evidence="8">Belongs to the methyl-accepting chemotaxis (MCP) protein family.</text>
</comment>
<evidence type="ECO:0000256" key="10">
    <source>
        <dbReference type="SAM" id="Coils"/>
    </source>
</evidence>
<evidence type="ECO:0000259" key="12">
    <source>
        <dbReference type="PROSITE" id="PS50111"/>
    </source>
</evidence>
<dbReference type="PANTHER" id="PTHR32089:SF119">
    <property type="entry name" value="METHYL-ACCEPTING CHEMOTAXIS PROTEIN CTPL"/>
    <property type="match status" value="1"/>
</dbReference>
<dbReference type="GO" id="GO:0006935">
    <property type="term" value="P:chemotaxis"/>
    <property type="evidence" value="ECO:0007669"/>
    <property type="project" value="UniProtKB-ARBA"/>
</dbReference>
<sequence>MKSLLYPAVALMNRLSFGMKFSLISVLFFVPMLVTNFYLVRDSYREFSATQVELQSLDLLGSSLTLRRDLETLNNQVQINAVLGQSGKAGDLESRISQLEQSVLDRLQGLTAVTGDPEQMAVFTAKRDEMVSAFKAQQVESSLQSKSALIEKLLGKAQIFSKIIASQSGLSRDGQSDLRQLSELITSVTPQVTQTLGEGRSMGAYSLGQGFLNSSSSTRFDELLQQIEKLQAEYALKLQDALGSSRNAHGALDSLTAASQASLKKASEVFEEQVVMAETLEAPWPAFYDQVSGLMAQTYKLNDATLGYIDQELQQRLAQNRLHMLLLVVALAVVFLSIVYLYGGFYASTRTTLRRLGEMMNKVAAGDMTVSFIAHSRDELGELGAVFNGTVAKIHDLIERVGQTVGEVERQAGQVESVSARSNQAVAGQRSQIEQVATAMNQMSATAQEVARSAAAAVSSAHSVNDETLSGRALVESQQGSIAQLAGEIDQSVQVINQLAIDSQSISRVLDVIKSIAEQTNLLALNAAIEAARAGEQGRGFAVVADEVRTLAKRTQQSTEEIEQMIGKLHGGVGAAVKAMGVSHQMADGTVSQSEKVQQALENILGAVGMIVDQNQQIAAAVEQQTAVAHDIDQNIVEINRAGERTADGAHQTESASRQLSAQVVELKQLIGAFRV</sequence>
<keyword evidence="5 11" id="KW-1133">Transmembrane helix</keyword>
<reference evidence="14 15" key="1">
    <citation type="submission" date="2020-04" db="EMBL/GenBank/DDBJ databases">
        <title>Molecular characterization of pseudomonads from Agaricus bisporus reveal novel blotch 2 pathogens in Western Europe.</title>
        <authorList>
            <person name="Taparia T."/>
            <person name="Krijger M."/>
            <person name="Haynes E."/>
            <person name="Elpinstone J.G."/>
            <person name="Noble R."/>
            <person name="Van Der Wolf J."/>
        </authorList>
    </citation>
    <scope>NUCLEOTIDE SEQUENCE [LARGE SCALE GENOMIC DNA]</scope>
    <source>
        <strain evidence="14 15">IPO3738</strain>
    </source>
</reference>
<keyword evidence="3" id="KW-0488">Methylation</keyword>
<evidence type="ECO:0000313" key="15">
    <source>
        <dbReference type="Proteomes" id="UP000517547"/>
    </source>
</evidence>
<dbReference type="InterPro" id="IPR004089">
    <property type="entry name" value="MCPsignal_dom"/>
</dbReference>
<dbReference type="PROSITE" id="PS50111">
    <property type="entry name" value="CHEMOTAXIS_TRANSDUC_2"/>
    <property type="match status" value="1"/>
</dbReference>
<dbReference type="SMART" id="SM00304">
    <property type="entry name" value="HAMP"/>
    <property type="match status" value="2"/>
</dbReference>
<dbReference type="RefSeq" id="WP_017123520.1">
    <property type="nucleotide sequence ID" value="NZ_JBHSAG010000002.1"/>
</dbReference>
<evidence type="ECO:0000259" key="13">
    <source>
        <dbReference type="PROSITE" id="PS50885"/>
    </source>
</evidence>
<dbReference type="SUPFAM" id="SSF58104">
    <property type="entry name" value="Methyl-accepting chemotaxis protein (MCP) signaling domain"/>
    <property type="match status" value="1"/>
</dbReference>
<dbReference type="PROSITE" id="PS50885">
    <property type="entry name" value="HAMP"/>
    <property type="match status" value="1"/>
</dbReference>
<feature type="domain" description="Methyl-accepting transducer" evidence="12">
    <location>
        <begin position="404"/>
        <end position="640"/>
    </location>
</feature>